<evidence type="ECO:0000313" key="2">
    <source>
        <dbReference type="Proteomes" id="UP000231333"/>
    </source>
</evidence>
<dbReference type="SUPFAM" id="SSF52540">
    <property type="entry name" value="P-loop containing nucleoside triphosphate hydrolases"/>
    <property type="match status" value="1"/>
</dbReference>
<evidence type="ECO:0008006" key="3">
    <source>
        <dbReference type="Google" id="ProtNLM"/>
    </source>
</evidence>
<protein>
    <recommendedName>
        <fullName evidence="3">DNA polymerase III subunit delta</fullName>
    </recommendedName>
</protein>
<dbReference type="AlphaFoldDB" id="A0A2H0QUQ1"/>
<dbReference type="Pfam" id="PF13177">
    <property type="entry name" value="DNA_pol3_delta2"/>
    <property type="match status" value="1"/>
</dbReference>
<name>A0A2H0QUQ1_9BACT</name>
<comment type="caution">
    <text evidence="1">The sequence shown here is derived from an EMBL/GenBank/DDBJ whole genome shotgun (WGS) entry which is preliminary data.</text>
</comment>
<proteinExistence type="predicted"/>
<sequence>MGNPDFIFRSYDRMAVDHAHELRELLGNKPLVTRICIVSVGVVLHEAQNALLKIFEDPPSNTHFFMVSETDSYLLPTLRSRFFVHRERRVDTQDGEVEKFLTLSLGEKMTKVSEIAEAGTEATRRFMDELERNFSKDIKTYQNVLSKIIEGKRFLLLPSASRKGILESIVCAL</sequence>
<evidence type="ECO:0000313" key="1">
    <source>
        <dbReference type="EMBL" id="PIR38019.1"/>
    </source>
</evidence>
<reference evidence="1 2" key="1">
    <citation type="submission" date="2017-09" db="EMBL/GenBank/DDBJ databases">
        <title>Depth-based differentiation of microbial function through sediment-hosted aquifers and enrichment of novel symbionts in the deep terrestrial subsurface.</title>
        <authorList>
            <person name="Probst A.J."/>
            <person name="Ladd B."/>
            <person name="Jarett J.K."/>
            <person name="Geller-Mcgrath D.E."/>
            <person name="Sieber C.M."/>
            <person name="Emerson J.B."/>
            <person name="Anantharaman K."/>
            <person name="Thomas B.C."/>
            <person name="Malmstrom R."/>
            <person name="Stieglmeier M."/>
            <person name="Klingl A."/>
            <person name="Woyke T."/>
            <person name="Ryan C.M."/>
            <person name="Banfield J.F."/>
        </authorList>
    </citation>
    <scope>NUCLEOTIDE SEQUENCE [LARGE SCALE GENOMIC DNA]</scope>
    <source>
        <strain evidence="1">CG10_big_fil_rev_8_21_14_0_10_42_12</strain>
    </source>
</reference>
<dbReference type="Gene3D" id="3.40.50.300">
    <property type="entry name" value="P-loop containing nucleotide triphosphate hydrolases"/>
    <property type="match status" value="1"/>
</dbReference>
<gene>
    <name evidence="1" type="ORF">COV34_02370</name>
</gene>
<dbReference type="EMBL" id="PCXL01000013">
    <property type="protein sequence ID" value="PIR38019.1"/>
    <property type="molecule type" value="Genomic_DNA"/>
</dbReference>
<dbReference type="Proteomes" id="UP000231333">
    <property type="component" value="Unassembled WGS sequence"/>
</dbReference>
<organism evidence="1 2">
    <name type="scientific">Candidatus Zambryskibacteria bacterium CG10_big_fil_rev_8_21_14_0_10_42_12</name>
    <dbReference type="NCBI Taxonomy" id="1975115"/>
    <lineage>
        <taxon>Bacteria</taxon>
        <taxon>Candidatus Zambryskiibacteriota</taxon>
    </lineage>
</organism>
<accession>A0A2H0QUQ1</accession>
<dbReference type="InterPro" id="IPR027417">
    <property type="entry name" value="P-loop_NTPase"/>
</dbReference>